<dbReference type="SUPFAM" id="SSF103247">
    <property type="entry name" value="TT1751-like"/>
    <property type="match status" value="1"/>
</dbReference>
<dbReference type="PANTHER" id="PTHR38342">
    <property type="entry name" value="SLR5037 PROTEIN"/>
    <property type="match status" value="1"/>
</dbReference>
<reference evidence="2 3" key="1">
    <citation type="submission" date="2019-03" db="EMBL/GenBank/DDBJ databases">
        <title>Genomic Encyclopedia of Type Strains, Phase IV (KMG-IV): sequencing the most valuable type-strain genomes for metagenomic binning, comparative biology and taxonomic classification.</title>
        <authorList>
            <person name="Goeker M."/>
        </authorList>
    </citation>
    <scope>NUCLEOTIDE SEQUENCE [LARGE SCALE GENOMIC DNA]</scope>
    <source>
        <strain evidence="2 3">DSM 45765</strain>
    </source>
</reference>
<dbReference type="InterPro" id="IPR005180">
    <property type="entry name" value="DUF302"/>
</dbReference>
<protein>
    <submittedName>
        <fullName evidence="2">Uncharacterized protein (DUF302 family)</fullName>
    </submittedName>
</protein>
<dbReference type="PANTHER" id="PTHR38342:SF1">
    <property type="entry name" value="SLR5037 PROTEIN"/>
    <property type="match status" value="1"/>
</dbReference>
<evidence type="ECO:0000259" key="1">
    <source>
        <dbReference type="Pfam" id="PF03625"/>
    </source>
</evidence>
<organism evidence="2 3">
    <name type="scientific">Tamaricihabitans halophyticus</name>
    <dbReference type="NCBI Taxonomy" id="1262583"/>
    <lineage>
        <taxon>Bacteria</taxon>
        <taxon>Bacillati</taxon>
        <taxon>Actinomycetota</taxon>
        <taxon>Actinomycetes</taxon>
        <taxon>Pseudonocardiales</taxon>
        <taxon>Pseudonocardiaceae</taxon>
        <taxon>Tamaricihabitans</taxon>
    </lineage>
</organism>
<comment type="caution">
    <text evidence="2">The sequence shown here is derived from an EMBL/GenBank/DDBJ whole genome shotgun (WGS) entry which is preliminary data.</text>
</comment>
<keyword evidence="3" id="KW-1185">Reference proteome</keyword>
<dbReference type="EMBL" id="SLXQ01000028">
    <property type="protein sequence ID" value="TCP40776.1"/>
    <property type="molecule type" value="Genomic_DNA"/>
</dbReference>
<dbReference type="InterPro" id="IPR035923">
    <property type="entry name" value="TT1751-like_sf"/>
</dbReference>
<feature type="domain" description="DUF302" evidence="1">
    <location>
        <begin position="51"/>
        <end position="116"/>
    </location>
</feature>
<proteinExistence type="predicted"/>
<dbReference type="AlphaFoldDB" id="A0A4V2SQZ6"/>
<sequence>MIPYTPRGIERNEVEMELGLSRSYRGAGFDQVVARVRAVLADAGFGVLTEIDVQETLREKLGESMEPYVILGACNPPLAHRALAATREIGLLLPCNVVVRQDVDDESLTVVEVINPAVMVQVVPDDGLAAVAGEATVRLESALAALDKELAG</sequence>
<dbReference type="Proteomes" id="UP000294911">
    <property type="component" value="Unassembled WGS sequence"/>
</dbReference>
<evidence type="ECO:0000313" key="3">
    <source>
        <dbReference type="Proteomes" id="UP000294911"/>
    </source>
</evidence>
<dbReference type="CDD" id="cd14797">
    <property type="entry name" value="DUF302"/>
    <property type="match status" value="1"/>
</dbReference>
<dbReference type="Pfam" id="PF03625">
    <property type="entry name" value="DUF302"/>
    <property type="match status" value="1"/>
</dbReference>
<dbReference type="Gene3D" id="3.30.310.70">
    <property type="entry name" value="TT1751-like domain"/>
    <property type="match status" value="1"/>
</dbReference>
<gene>
    <name evidence="2" type="ORF">EV191_12826</name>
</gene>
<evidence type="ECO:0000313" key="2">
    <source>
        <dbReference type="EMBL" id="TCP40776.1"/>
    </source>
</evidence>
<accession>A0A4V2SQZ6</accession>
<name>A0A4V2SQZ6_9PSEU</name>